<feature type="compositionally biased region" description="Polar residues" evidence="2">
    <location>
        <begin position="127"/>
        <end position="141"/>
    </location>
</feature>
<keyword evidence="1" id="KW-0862">Zinc</keyword>
<protein>
    <submittedName>
        <fullName evidence="4">Zinc finger, C2H2 type</fullName>
    </submittedName>
</protein>
<dbReference type="GO" id="GO:0008270">
    <property type="term" value="F:zinc ion binding"/>
    <property type="evidence" value="ECO:0007669"/>
    <property type="project" value="UniProtKB-KW"/>
</dbReference>
<feature type="domain" description="C2H2-type" evidence="3">
    <location>
        <begin position="11"/>
        <end position="39"/>
    </location>
</feature>
<dbReference type="PROSITE" id="PS00028">
    <property type="entry name" value="ZINC_FINGER_C2H2_1"/>
    <property type="match status" value="1"/>
</dbReference>
<proteinExistence type="predicted"/>
<feature type="region of interest" description="Disordered" evidence="2">
    <location>
        <begin position="70"/>
        <end position="141"/>
    </location>
</feature>
<name>A0A2G9U934_TELCI</name>
<organism evidence="4 5">
    <name type="scientific">Teladorsagia circumcincta</name>
    <name type="common">Brown stomach worm</name>
    <name type="synonym">Ostertagia circumcincta</name>
    <dbReference type="NCBI Taxonomy" id="45464"/>
    <lineage>
        <taxon>Eukaryota</taxon>
        <taxon>Metazoa</taxon>
        <taxon>Ecdysozoa</taxon>
        <taxon>Nematoda</taxon>
        <taxon>Chromadorea</taxon>
        <taxon>Rhabditida</taxon>
        <taxon>Rhabditina</taxon>
        <taxon>Rhabditomorpha</taxon>
        <taxon>Strongyloidea</taxon>
        <taxon>Trichostrongylidae</taxon>
        <taxon>Teladorsagia</taxon>
    </lineage>
</organism>
<accession>A0A2G9U934</accession>
<keyword evidence="5" id="KW-1185">Reference proteome</keyword>
<feature type="compositionally biased region" description="Basic and acidic residues" evidence="2">
    <location>
        <begin position="116"/>
        <end position="126"/>
    </location>
</feature>
<evidence type="ECO:0000259" key="3">
    <source>
        <dbReference type="PROSITE" id="PS50157"/>
    </source>
</evidence>
<dbReference type="EMBL" id="KZ348083">
    <property type="protein sequence ID" value="PIO66695.1"/>
    <property type="molecule type" value="Genomic_DNA"/>
</dbReference>
<evidence type="ECO:0000313" key="5">
    <source>
        <dbReference type="Proteomes" id="UP000230423"/>
    </source>
</evidence>
<evidence type="ECO:0000256" key="1">
    <source>
        <dbReference type="PROSITE-ProRule" id="PRU00042"/>
    </source>
</evidence>
<keyword evidence="1" id="KW-0863">Zinc-finger</keyword>
<evidence type="ECO:0000256" key="2">
    <source>
        <dbReference type="SAM" id="MobiDB-lite"/>
    </source>
</evidence>
<dbReference type="Gene3D" id="3.30.160.60">
    <property type="entry name" value="Classic Zinc Finger"/>
    <property type="match status" value="1"/>
</dbReference>
<dbReference type="PROSITE" id="PS50157">
    <property type="entry name" value="ZINC_FINGER_C2H2_2"/>
    <property type="match status" value="1"/>
</dbReference>
<keyword evidence="1" id="KW-0479">Metal-binding</keyword>
<gene>
    <name evidence="4" type="ORF">TELCIR_11584</name>
</gene>
<sequence length="141" mass="15879">MKRIRNEGFFSTCKVCSRGYTSPKALRDHVRKWHPGYRFLKLSNPLKKFAVKQIIVLDAEQALKRVSENNAALEPEAPSVSGMDEQECSLTEQPQCGIDGKECNGSRESLIPSTSSEKRNAEEEQHNGTSETDPERNQQLV</sequence>
<dbReference type="InterPro" id="IPR013087">
    <property type="entry name" value="Znf_C2H2_type"/>
</dbReference>
<reference evidence="4 5" key="1">
    <citation type="submission" date="2015-09" db="EMBL/GenBank/DDBJ databases">
        <title>Draft genome of the parasitic nematode Teladorsagia circumcincta isolate WARC Sus (inbred).</title>
        <authorList>
            <person name="Mitreva M."/>
        </authorList>
    </citation>
    <scope>NUCLEOTIDE SEQUENCE [LARGE SCALE GENOMIC DNA]</scope>
    <source>
        <strain evidence="4 5">S</strain>
    </source>
</reference>
<dbReference type="Proteomes" id="UP000230423">
    <property type="component" value="Unassembled WGS sequence"/>
</dbReference>
<evidence type="ECO:0000313" key="4">
    <source>
        <dbReference type="EMBL" id="PIO66695.1"/>
    </source>
</evidence>
<dbReference type="AlphaFoldDB" id="A0A2G9U934"/>